<accession>A0A9D4T1A7</accession>
<proteinExistence type="predicted"/>
<evidence type="ECO:0000256" key="1">
    <source>
        <dbReference type="SAM" id="Phobius"/>
    </source>
</evidence>
<dbReference type="AlphaFoldDB" id="A0A9D4T1A7"/>
<evidence type="ECO:0000313" key="2">
    <source>
        <dbReference type="EMBL" id="KAH7967845.1"/>
    </source>
</evidence>
<protein>
    <submittedName>
        <fullName evidence="2">Uncharacterized protein</fullName>
    </submittedName>
</protein>
<keyword evidence="1" id="KW-0472">Membrane</keyword>
<name>A0A9D4T1A7_RHISA</name>
<comment type="caution">
    <text evidence="2">The sequence shown here is derived from an EMBL/GenBank/DDBJ whole genome shotgun (WGS) entry which is preliminary data.</text>
</comment>
<sequence>MAPNPFLFYMQGLILTVATLVGLAVAGGVISGSGLGYTVAPGVYGLSGVGVGSSVALLGGGAAGVGKLVAGPVFLVRTVHHVTKIHNGGAVLAHSGLGGGSGAVGYGGLGYGKYVLKG</sequence>
<gene>
    <name evidence="2" type="ORF">HPB52_002916</name>
</gene>
<keyword evidence="1" id="KW-1133">Transmembrane helix</keyword>
<dbReference type="EMBL" id="JABSTV010001248">
    <property type="protein sequence ID" value="KAH7967845.1"/>
    <property type="molecule type" value="Genomic_DNA"/>
</dbReference>
<reference evidence="2" key="1">
    <citation type="journal article" date="2020" name="Cell">
        <title>Large-Scale Comparative Analyses of Tick Genomes Elucidate Their Genetic Diversity and Vector Capacities.</title>
        <authorList>
            <consortium name="Tick Genome and Microbiome Consortium (TIGMIC)"/>
            <person name="Jia N."/>
            <person name="Wang J."/>
            <person name="Shi W."/>
            <person name="Du L."/>
            <person name="Sun Y."/>
            <person name="Zhan W."/>
            <person name="Jiang J.F."/>
            <person name="Wang Q."/>
            <person name="Zhang B."/>
            <person name="Ji P."/>
            <person name="Bell-Sakyi L."/>
            <person name="Cui X.M."/>
            <person name="Yuan T.T."/>
            <person name="Jiang B.G."/>
            <person name="Yang W.F."/>
            <person name="Lam T.T."/>
            <person name="Chang Q.C."/>
            <person name="Ding S.J."/>
            <person name="Wang X.J."/>
            <person name="Zhu J.G."/>
            <person name="Ruan X.D."/>
            <person name="Zhao L."/>
            <person name="Wei J.T."/>
            <person name="Ye R.Z."/>
            <person name="Que T.C."/>
            <person name="Du C.H."/>
            <person name="Zhou Y.H."/>
            <person name="Cheng J.X."/>
            <person name="Dai P.F."/>
            <person name="Guo W.B."/>
            <person name="Han X.H."/>
            <person name="Huang E.J."/>
            <person name="Li L.F."/>
            <person name="Wei W."/>
            <person name="Gao Y.C."/>
            <person name="Liu J.Z."/>
            <person name="Shao H.Z."/>
            <person name="Wang X."/>
            <person name="Wang C.C."/>
            <person name="Yang T.C."/>
            <person name="Huo Q.B."/>
            <person name="Li W."/>
            <person name="Chen H.Y."/>
            <person name="Chen S.E."/>
            <person name="Zhou L.G."/>
            <person name="Ni X.B."/>
            <person name="Tian J.H."/>
            <person name="Sheng Y."/>
            <person name="Liu T."/>
            <person name="Pan Y.S."/>
            <person name="Xia L.Y."/>
            <person name="Li J."/>
            <person name="Zhao F."/>
            <person name="Cao W.C."/>
        </authorList>
    </citation>
    <scope>NUCLEOTIDE SEQUENCE</scope>
    <source>
        <strain evidence="2">Rsan-2018</strain>
    </source>
</reference>
<evidence type="ECO:0000313" key="3">
    <source>
        <dbReference type="Proteomes" id="UP000821837"/>
    </source>
</evidence>
<organism evidence="2 3">
    <name type="scientific">Rhipicephalus sanguineus</name>
    <name type="common">Brown dog tick</name>
    <name type="synonym">Ixodes sanguineus</name>
    <dbReference type="NCBI Taxonomy" id="34632"/>
    <lineage>
        <taxon>Eukaryota</taxon>
        <taxon>Metazoa</taxon>
        <taxon>Ecdysozoa</taxon>
        <taxon>Arthropoda</taxon>
        <taxon>Chelicerata</taxon>
        <taxon>Arachnida</taxon>
        <taxon>Acari</taxon>
        <taxon>Parasitiformes</taxon>
        <taxon>Ixodida</taxon>
        <taxon>Ixodoidea</taxon>
        <taxon>Ixodidae</taxon>
        <taxon>Rhipicephalinae</taxon>
        <taxon>Rhipicephalus</taxon>
        <taxon>Rhipicephalus</taxon>
    </lineage>
</organism>
<feature type="transmembrane region" description="Helical" evidence="1">
    <location>
        <begin position="12"/>
        <end position="35"/>
    </location>
</feature>
<reference evidence="2" key="2">
    <citation type="submission" date="2021-09" db="EMBL/GenBank/DDBJ databases">
        <authorList>
            <person name="Jia N."/>
            <person name="Wang J."/>
            <person name="Shi W."/>
            <person name="Du L."/>
            <person name="Sun Y."/>
            <person name="Zhan W."/>
            <person name="Jiang J."/>
            <person name="Wang Q."/>
            <person name="Zhang B."/>
            <person name="Ji P."/>
            <person name="Sakyi L.B."/>
            <person name="Cui X."/>
            <person name="Yuan T."/>
            <person name="Jiang B."/>
            <person name="Yang W."/>
            <person name="Lam T.T.-Y."/>
            <person name="Chang Q."/>
            <person name="Ding S."/>
            <person name="Wang X."/>
            <person name="Zhu J."/>
            <person name="Ruan X."/>
            <person name="Zhao L."/>
            <person name="Wei J."/>
            <person name="Que T."/>
            <person name="Du C."/>
            <person name="Cheng J."/>
            <person name="Dai P."/>
            <person name="Han X."/>
            <person name="Huang E."/>
            <person name="Gao Y."/>
            <person name="Liu J."/>
            <person name="Shao H."/>
            <person name="Ye R."/>
            <person name="Li L."/>
            <person name="Wei W."/>
            <person name="Wang X."/>
            <person name="Wang C."/>
            <person name="Huo Q."/>
            <person name="Li W."/>
            <person name="Guo W."/>
            <person name="Chen H."/>
            <person name="Chen S."/>
            <person name="Zhou L."/>
            <person name="Zhou L."/>
            <person name="Ni X."/>
            <person name="Tian J."/>
            <person name="Zhou Y."/>
            <person name="Sheng Y."/>
            <person name="Liu T."/>
            <person name="Pan Y."/>
            <person name="Xia L."/>
            <person name="Li J."/>
            <person name="Zhao F."/>
            <person name="Cao W."/>
        </authorList>
    </citation>
    <scope>NUCLEOTIDE SEQUENCE</scope>
    <source>
        <strain evidence="2">Rsan-2018</strain>
        <tissue evidence="2">Larvae</tissue>
    </source>
</reference>
<keyword evidence="3" id="KW-1185">Reference proteome</keyword>
<keyword evidence="1" id="KW-0812">Transmembrane</keyword>
<dbReference type="Proteomes" id="UP000821837">
    <property type="component" value="Unassembled WGS sequence"/>
</dbReference>
<feature type="transmembrane region" description="Helical" evidence="1">
    <location>
        <begin position="55"/>
        <end position="76"/>
    </location>
</feature>